<sequence>MQTQLPIWLLELIDNERVSDILLSSSGSQIDYGNGLENLAEIQTSETELAALARELIQLGGRRLDHANPFADVSLPGGLRVHAALKSGCSEHTLISIRLHQLNALCLDQLLATSFASTIHQTAIREIAYSGESFLIAGPTGSGKTTLLRAMLGEVNERVIAVEDVTELAGNNIISLQSRSSNVEGQGEIGLDQLVRESLRMRPDRIVVGEVRGAELVAMLQALNTGHRGATTIHANSLAQVPERLSTIKADLAISDQSFSRMVAAAFDWVISLEVNAGRRRVAGIGKFVLEDNQLVVREDHPRQKLALA</sequence>
<protein>
    <submittedName>
        <fullName evidence="3">Unannotated protein</fullName>
    </submittedName>
</protein>
<evidence type="ECO:0000313" key="3">
    <source>
        <dbReference type="EMBL" id="CAB4554241.1"/>
    </source>
</evidence>
<dbReference type="SUPFAM" id="SSF52540">
    <property type="entry name" value="P-loop containing nucleoside triphosphate hydrolases"/>
    <property type="match status" value="1"/>
</dbReference>
<dbReference type="CDD" id="cd01130">
    <property type="entry name" value="VirB11-like_ATPase"/>
    <property type="match status" value="1"/>
</dbReference>
<dbReference type="PANTHER" id="PTHR30486:SF6">
    <property type="entry name" value="TYPE IV PILUS RETRACTATION ATPASE PILT"/>
    <property type="match status" value="1"/>
</dbReference>
<dbReference type="EMBL" id="CAEZSX010000064">
    <property type="protein sequence ID" value="CAB4554241.1"/>
    <property type="molecule type" value="Genomic_DNA"/>
</dbReference>
<name>A0A6J6CRZ9_9ZZZZ</name>
<accession>A0A6J6CRZ9</accession>
<dbReference type="InterPro" id="IPR027417">
    <property type="entry name" value="P-loop_NTPase"/>
</dbReference>
<reference evidence="3" key="1">
    <citation type="submission" date="2020-05" db="EMBL/GenBank/DDBJ databases">
        <authorList>
            <person name="Chiriac C."/>
            <person name="Salcher M."/>
            <person name="Ghai R."/>
            <person name="Kavagutti S V."/>
        </authorList>
    </citation>
    <scope>NUCLEOTIDE SEQUENCE</scope>
</reference>
<dbReference type="Gene3D" id="3.30.450.380">
    <property type="match status" value="1"/>
</dbReference>
<dbReference type="Pfam" id="PF00437">
    <property type="entry name" value="T2SSE"/>
    <property type="match status" value="1"/>
</dbReference>
<dbReference type="InterPro" id="IPR050921">
    <property type="entry name" value="T4SS_GSP_E_ATPase"/>
</dbReference>
<proteinExistence type="inferred from homology"/>
<dbReference type="PANTHER" id="PTHR30486">
    <property type="entry name" value="TWITCHING MOTILITY PROTEIN PILT"/>
    <property type="match status" value="1"/>
</dbReference>
<comment type="similarity">
    <text evidence="1">Belongs to the GSP E family.</text>
</comment>
<dbReference type="Gene3D" id="3.40.50.300">
    <property type="entry name" value="P-loop containing nucleotide triphosphate hydrolases"/>
    <property type="match status" value="1"/>
</dbReference>
<evidence type="ECO:0000256" key="1">
    <source>
        <dbReference type="ARBA" id="ARBA00006611"/>
    </source>
</evidence>
<evidence type="ECO:0000259" key="2">
    <source>
        <dbReference type="Pfam" id="PF00437"/>
    </source>
</evidence>
<organism evidence="3">
    <name type="scientific">freshwater metagenome</name>
    <dbReference type="NCBI Taxonomy" id="449393"/>
    <lineage>
        <taxon>unclassified sequences</taxon>
        <taxon>metagenomes</taxon>
        <taxon>ecological metagenomes</taxon>
    </lineage>
</organism>
<gene>
    <name evidence="3" type="ORF">UFOPK1537_00514</name>
</gene>
<feature type="domain" description="Bacterial type II secretion system protein E" evidence="2">
    <location>
        <begin position="63"/>
        <end position="250"/>
    </location>
</feature>
<dbReference type="InterPro" id="IPR001482">
    <property type="entry name" value="T2SS/T4SS_dom"/>
</dbReference>
<dbReference type="AlphaFoldDB" id="A0A6J6CRZ9"/>
<dbReference type="GO" id="GO:0016887">
    <property type="term" value="F:ATP hydrolysis activity"/>
    <property type="evidence" value="ECO:0007669"/>
    <property type="project" value="InterPro"/>
</dbReference>